<sequence>MIRDILRFLFALFLAASFSFLLALRVGSATAITFSCCFLLSLFALRSFLIRLYTSTWCWMPSASRRL</sequence>
<evidence type="ECO:0000256" key="1">
    <source>
        <dbReference type="SAM" id="Phobius"/>
    </source>
</evidence>
<organism evidence="2 3">
    <name type="scientific">Kalanchoe fedtschenkoi</name>
    <name type="common">Lavender scallops</name>
    <name type="synonym">South American air plant</name>
    <dbReference type="NCBI Taxonomy" id="63787"/>
    <lineage>
        <taxon>Eukaryota</taxon>
        <taxon>Viridiplantae</taxon>
        <taxon>Streptophyta</taxon>
        <taxon>Embryophyta</taxon>
        <taxon>Tracheophyta</taxon>
        <taxon>Spermatophyta</taxon>
        <taxon>Magnoliopsida</taxon>
        <taxon>eudicotyledons</taxon>
        <taxon>Gunneridae</taxon>
        <taxon>Pentapetalae</taxon>
        <taxon>Saxifragales</taxon>
        <taxon>Crassulaceae</taxon>
        <taxon>Kalanchoe</taxon>
    </lineage>
</organism>
<keyword evidence="1" id="KW-0812">Transmembrane</keyword>
<keyword evidence="1" id="KW-1133">Transmembrane helix</keyword>
<dbReference type="Proteomes" id="UP000594263">
    <property type="component" value="Unplaced"/>
</dbReference>
<accession>A0A7N1A4R0</accession>
<dbReference type="Gramene" id="Kaladp0082s0057.1.v1.1">
    <property type="protein sequence ID" value="Kaladp0082s0057.1.v1.1"/>
    <property type="gene ID" value="Kaladp0082s0057.v1.1"/>
</dbReference>
<evidence type="ECO:0000313" key="2">
    <source>
        <dbReference type="EnsemblPlants" id="Kaladp0082s0057.1.v1.1"/>
    </source>
</evidence>
<keyword evidence="1" id="KW-0472">Membrane</keyword>
<reference evidence="2" key="1">
    <citation type="submission" date="2021-01" db="UniProtKB">
        <authorList>
            <consortium name="EnsemblPlants"/>
        </authorList>
    </citation>
    <scope>IDENTIFICATION</scope>
</reference>
<proteinExistence type="predicted"/>
<keyword evidence="3" id="KW-1185">Reference proteome</keyword>
<feature type="transmembrane region" description="Helical" evidence="1">
    <location>
        <begin position="39"/>
        <end position="60"/>
    </location>
</feature>
<protein>
    <submittedName>
        <fullName evidence="2">Uncharacterized protein</fullName>
    </submittedName>
</protein>
<name>A0A7N1A4R0_KALFE</name>
<evidence type="ECO:0000313" key="3">
    <source>
        <dbReference type="Proteomes" id="UP000594263"/>
    </source>
</evidence>
<dbReference type="EnsemblPlants" id="Kaladp0082s0057.1.v1.1">
    <property type="protein sequence ID" value="Kaladp0082s0057.1.v1.1"/>
    <property type="gene ID" value="Kaladp0082s0057.v1.1"/>
</dbReference>
<dbReference type="AlphaFoldDB" id="A0A7N1A4R0"/>